<evidence type="ECO:0000256" key="3">
    <source>
        <dbReference type="ARBA" id="ARBA00022729"/>
    </source>
</evidence>
<keyword evidence="4" id="KW-0472">Membrane</keyword>
<dbReference type="PROSITE" id="PS51257">
    <property type="entry name" value="PROKAR_LIPOPROTEIN"/>
    <property type="match status" value="1"/>
</dbReference>
<evidence type="ECO:0000256" key="5">
    <source>
        <dbReference type="ARBA" id="ARBA00023237"/>
    </source>
</evidence>
<dbReference type="EMBL" id="CP041253">
    <property type="protein sequence ID" value="QDH79410.1"/>
    <property type="molecule type" value="Genomic_DNA"/>
</dbReference>
<dbReference type="InterPro" id="IPR011990">
    <property type="entry name" value="TPR-like_helical_dom_sf"/>
</dbReference>
<keyword evidence="5" id="KW-0998">Cell outer membrane</keyword>
<accession>A0A514CI14</accession>
<dbReference type="AlphaFoldDB" id="A0A514CI14"/>
<dbReference type="Pfam" id="PF14322">
    <property type="entry name" value="SusD-like_3"/>
    <property type="match status" value="1"/>
</dbReference>
<evidence type="ECO:0000259" key="7">
    <source>
        <dbReference type="Pfam" id="PF14322"/>
    </source>
</evidence>
<comment type="subcellular location">
    <subcellularLocation>
        <location evidence="1">Cell outer membrane</location>
    </subcellularLocation>
</comment>
<gene>
    <name evidence="8" type="ORF">FKX85_10335</name>
</gene>
<dbReference type="Gene3D" id="1.25.40.390">
    <property type="match status" value="1"/>
</dbReference>
<dbReference type="Pfam" id="PF07980">
    <property type="entry name" value="SusD_RagB"/>
    <property type="match status" value="1"/>
</dbReference>
<keyword evidence="3" id="KW-0732">Signal</keyword>
<proteinExistence type="inferred from homology"/>
<dbReference type="Proteomes" id="UP000316614">
    <property type="component" value="Chromosome"/>
</dbReference>
<evidence type="ECO:0000256" key="1">
    <source>
        <dbReference type="ARBA" id="ARBA00004442"/>
    </source>
</evidence>
<keyword evidence="9" id="KW-1185">Reference proteome</keyword>
<evidence type="ECO:0000313" key="8">
    <source>
        <dbReference type="EMBL" id="QDH79410.1"/>
    </source>
</evidence>
<dbReference type="GO" id="GO:0009279">
    <property type="term" value="C:cell outer membrane"/>
    <property type="evidence" value="ECO:0007669"/>
    <property type="project" value="UniProtKB-SubCell"/>
</dbReference>
<dbReference type="OrthoDB" id="5694214at2"/>
<dbReference type="InterPro" id="IPR033985">
    <property type="entry name" value="SusD-like_N"/>
</dbReference>
<feature type="domain" description="SusD-like N-terminal" evidence="7">
    <location>
        <begin position="106"/>
        <end position="220"/>
    </location>
</feature>
<feature type="domain" description="RagB/SusD" evidence="6">
    <location>
        <begin position="290"/>
        <end position="586"/>
    </location>
</feature>
<evidence type="ECO:0000259" key="6">
    <source>
        <dbReference type="Pfam" id="PF07980"/>
    </source>
</evidence>
<sequence>MKNVRYIFIPLCIFMLFSCEDELTKVPNFISEDNIFESESLTDAYLAKIYQDLRFINFGGDNGYNVAMIPAIGGEHICFADWQTPNTTYQRTYSAAAGDGPVGYYPWNNIRDANYLIENIANSSSFSQVFIDAKTAEAKYLRAHMYFEMVKRYGGVPLITDVQYVDDPEEVLYPSRSTEQEIYDFIISELDAAIPFLSTDPTGGQGRVDRWTALSLKSRAALYAASIANFGEVQLDGVVGIPNAQAENYYQMSYDASKVILESGNFSLYNAYNDKVENYINLFLDDGNSEVIFAQVFEPIVKGTGFDRLAFPAEFRGGWGCNFPVLYDIVELFDFQDGTLGTSISRDELTADNSWDIDEFFGNRDPRFRASVFYPETTFKGGLIYFHSSTLYTNSNGEKVETTSGNLDRVGEVWPAAAHPRNVRNTALLRRKNVNENLDLPNSGESGQDFAIFRLGETYLNLAEAAYYLNNRDESLNAINMLRERVGMPLYDQISEDKLRKERQVELCFETHRYWDLVRWRIAPEYLDNVRMKGLVFKYDLDEDKYIITLKNAEPETRTFGPERFYFPINQGIIADNPKWVQNPFYE</sequence>
<organism evidence="8 9">
    <name type="scientific">Echinicola soli</name>
    <dbReference type="NCBI Taxonomy" id="2591634"/>
    <lineage>
        <taxon>Bacteria</taxon>
        <taxon>Pseudomonadati</taxon>
        <taxon>Bacteroidota</taxon>
        <taxon>Cytophagia</taxon>
        <taxon>Cytophagales</taxon>
        <taxon>Cyclobacteriaceae</taxon>
        <taxon>Echinicola</taxon>
    </lineage>
</organism>
<protein>
    <submittedName>
        <fullName evidence="8">RagB/SusD family nutrient uptake outer membrane protein</fullName>
    </submittedName>
</protein>
<dbReference type="KEGG" id="echi:FKX85_10335"/>
<reference evidence="8 9" key="1">
    <citation type="submission" date="2019-06" db="EMBL/GenBank/DDBJ databases">
        <title>Echinicola alkalisoli sp. nov. isolated from saline soil.</title>
        <authorList>
            <person name="Sun J.-Q."/>
            <person name="Xu L."/>
        </authorList>
    </citation>
    <scope>NUCLEOTIDE SEQUENCE [LARGE SCALE GENOMIC DNA]</scope>
    <source>
        <strain evidence="8 9">LN3S3</strain>
    </source>
</reference>
<evidence type="ECO:0000313" key="9">
    <source>
        <dbReference type="Proteomes" id="UP000316614"/>
    </source>
</evidence>
<name>A0A514CI14_9BACT</name>
<dbReference type="SUPFAM" id="SSF48452">
    <property type="entry name" value="TPR-like"/>
    <property type="match status" value="1"/>
</dbReference>
<comment type="similarity">
    <text evidence="2">Belongs to the SusD family.</text>
</comment>
<dbReference type="InterPro" id="IPR012944">
    <property type="entry name" value="SusD_RagB_dom"/>
</dbReference>
<evidence type="ECO:0000256" key="2">
    <source>
        <dbReference type="ARBA" id="ARBA00006275"/>
    </source>
</evidence>
<evidence type="ECO:0000256" key="4">
    <source>
        <dbReference type="ARBA" id="ARBA00023136"/>
    </source>
</evidence>
<dbReference type="RefSeq" id="WP_141614654.1">
    <property type="nucleotide sequence ID" value="NZ_CP041253.1"/>
</dbReference>